<reference evidence="2 3" key="1">
    <citation type="submission" date="2016-07" db="EMBL/GenBank/DDBJ databases">
        <title>Pervasive Adenine N6-methylation of Active Genes in Fungi.</title>
        <authorList>
            <consortium name="DOE Joint Genome Institute"/>
            <person name="Mondo S.J."/>
            <person name="Dannebaum R.O."/>
            <person name="Kuo R.C."/>
            <person name="Labutti K."/>
            <person name="Haridas S."/>
            <person name="Kuo A."/>
            <person name="Salamov A."/>
            <person name="Ahrendt S.R."/>
            <person name="Lipzen A."/>
            <person name="Sullivan W."/>
            <person name="Andreopoulos W.B."/>
            <person name="Clum A."/>
            <person name="Lindquist E."/>
            <person name="Daum C."/>
            <person name="Ramamoorthy G.K."/>
            <person name="Gryganskyi A."/>
            <person name="Culley D."/>
            <person name="Magnuson J.K."/>
            <person name="James T.Y."/>
            <person name="O'Malley M.A."/>
            <person name="Stajich J.E."/>
            <person name="Spatafora J.W."/>
            <person name="Visel A."/>
            <person name="Grigoriev I.V."/>
        </authorList>
    </citation>
    <scope>NUCLEOTIDE SEQUENCE [LARGE SCALE GENOMIC DNA]</scope>
    <source>
        <strain evidence="2 3">CBS 931.73</strain>
    </source>
</reference>
<evidence type="ECO:0000256" key="1">
    <source>
        <dbReference type="SAM" id="Coils"/>
    </source>
</evidence>
<dbReference type="InParanoid" id="A0A1Y1X0R5"/>
<dbReference type="AlphaFoldDB" id="A0A1Y1X0R5"/>
<feature type="coiled-coil region" evidence="1">
    <location>
        <begin position="415"/>
        <end position="449"/>
    </location>
</feature>
<dbReference type="OrthoDB" id="3883941at2759"/>
<gene>
    <name evidence="2" type="ORF">K493DRAFT_308571</name>
</gene>
<dbReference type="EMBL" id="MCFE01000791">
    <property type="protein sequence ID" value="ORX79198.1"/>
    <property type="molecule type" value="Genomic_DNA"/>
</dbReference>
<dbReference type="Proteomes" id="UP000193498">
    <property type="component" value="Unassembled WGS sequence"/>
</dbReference>
<name>A0A1Y1X0R5_9FUNG</name>
<evidence type="ECO:0000313" key="2">
    <source>
        <dbReference type="EMBL" id="ORX79198.1"/>
    </source>
</evidence>
<accession>A0A1Y1X0R5</accession>
<proteinExistence type="predicted"/>
<sequence>MFRPLPLTRSLAKVSATPVRGFSSILIQDSFNKARSAAPPTSNQMSHVLAGFAGGSAVAIGGYGWYKYSGAKEIVAKTQNSLQTIQDVQAKIPPPGVLVNVVKGFMGPLLVSVPGAQGLLDHIQKLEDTHGPEIQKLWHDTVKEVSDLTANGWDEDSTKNATEIIKQSIDRVQELAKNIAGDASEQLLSTFPQVKDALGGSIEELKELSGKGGDEAKELLSNTFSKMKKILDGGMNENTIEEIKKLIDENKQEVKKLVNQAGELAWDKGIALAGPFLDKMPEVKKEAEKAKDLLSEVSKEHGPQLMDMANDLMSQLKKISEKGVNEETIKEAKTLVEKKLSELKGLKGGVKQQTWQKAEELAEPVLKKVPELKQVVDKSIPEMKSIAERKGPEAFKIIKDTYADIQKIAEKGANKETIQEGKELLEKRLEELKKLADQAKQEGEKVGKEAQREIKE</sequence>
<evidence type="ECO:0000313" key="3">
    <source>
        <dbReference type="Proteomes" id="UP000193498"/>
    </source>
</evidence>
<keyword evidence="3" id="KW-1185">Reference proteome</keyword>
<organism evidence="2 3">
    <name type="scientific">Basidiobolus meristosporus CBS 931.73</name>
    <dbReference type="NCBI Taxonomy" id="1314790"/>
    <lineage>
        <taxon>Eukaryota</taxon>
        <taxon>Fungi</taxon>
        <taxon>Fungi incertae sedis</taxon>
        <taxon>Zoopagomycota</taxon>
        <taxon>Entomophthoromycotina</taxon>
        <taxon>Basidiobolomycetes</taxon>
        <taxon>Basidiobolales</taxon>
        <taxon>Basidiobolaceae</taxon>
        <taxon>Basidiobolus</taxon>
    </lineage>
</organism>
<dbReference type="STRING" id="1314790.A0A1Y1X0R5"/>
<protein>
    <submittedName>
        <fullName evidence="2">Uncharacterized protein</fullName>
    </submittedName>
</protein>
<feature type="coiled-coil region" evidence="1">
    <location>
        <begin position="236"/>
        <end position="300"/>
    </location>
</feature>
<keyword evidence="1" id="KW-0175">Coiled coil</keyword>
<comment type="caution">
    <text evidence="2">The sequence shown here is derived from an EMBL/GenBank/DDBJ whole genome shotgun (WGS) entry which is preliminary data.</text>
</comment>